<dbReference type="Gene3D" id="2.130.10.10">
    <property type="entry name" value="YVTN repeat-like/Quinoprotein amine dehydrogenase"/>
    <property type="match status" value="1"/>
</dbReference>
<dbReference type="SMART" id="SM00320">
    <property type="entry name" value="WD40"/>
    <property type="match status" value="4"/>
</dbReference>
<evidence type="ECO:0000313" key="6">
    <source>
        <dbReference type="EMBL" id="KAL1894833.1"/>
    </source>
</evidence>
<evidence type="ECO:0008006" key="8">
    <source>
        <dbReference type="Google" id="ProtNLM"/>
    </source>
</evidence>
<dbReference type="InterPro" id="IPR001680">
    <property type="entry name" value="WD40_rpt"/>
</dbReference>
<name>A0ABR3Z2I3_9PEZI</name>
<dbReference type="InterPro" id="IPR036322">
    <property type="entry name" value="WD40_repeat_dom_sf"/>
</dbReference>
<evidence type="ECO:0000256" key="3">
    <source>
        <dbReference type="ARBA" id="ARBA00022737"/>
    </source>
</evidence>
<dbReference type="InterPro" id="IPR037588">
    <property type="entry name" value="MLST8"/>
</dbReference>
<evidence type="ECO:0000256" key="4">
    <source>
        <dbReference type="PROSITE-ProRule" id="PRU00221"/>
    </source>
</evidence>
<proteinExistence type="inferred from homology"/>
<gene>
    <name evidence="6" type="ORF">Cpir12675_003478</name>
</gene>
<dbReference type="PANTHER" id="PTHR19842">
    <property type="entry name" value="G BETA-LIKE PROTEIN GBL"/>
    <property type="match status" value="1"/>
</dbReference>
<feature type="repeat" description="WD" evidence="4">
    <location>
        <begin position="911"/>
        <end position="940"/>
    </location>
</feature>
<dbReference type="PROSITE" id="PS00678">
    <property type="entry name" value="WD_REPEATS_1"/>
    <property type="match status" value="1"/>
</dbReference>
<evidence type="ECO:0000256" key="2">
    <source>
        <dbReference type="ARBA" id="ARBA00022574"/>
    </source>
</evidence>
<evidence type="ECO:0000256" key="1">
    <source>
        <dbReference type="ARBA" id="ARBA00009890"/>
    </source>
</evidence>
<evidence type="ECO:0000256" key="5">
    <source>
        <dbReference type="SAM" id="MobiDB-lite"/>
    </source>
</evidence>
<accession>A0ABR3Z2I3</accession>
<dbReference type="Proteomes" id="UP001583280">
    <property type="component" value="Unassembled WGS sequence"/>
</dbReference>
<dbReference type="InterPro" id="IPR019775">
    <property type="entry name" value="WD40_repeat_CS"/>
</dbReference>
<organism evidence="6 7">
    <name type="scientific">Ceratocystis pirilliformis</name>
    <dbReference type="NCBI Taxonomy" id="259994"/>
    <lineage>
        <taxon>Eukaryota</taxon>
        <taxon>Fungi</taxon>
        <taxon>Dikarya</taxon>
        <taxon>Ascomycota</taxon>
        <taxon>Pezizomycotina</taxon>
        <taxon>Sordariomycetes</taxon>
        <taxon>Hypocreomycetidae</taxon>
        <taxon>Microascales</taxon>
        <taxon>Ceratocystidaceae</taxon>
        <taxon>Ceratocystis</taxon>
    </lineage>
</organism>
<dbReference type="PROSITE" id="PS50082">
    <property type="entry name" value="WD_REPEATS_2"/>
    <property type="match status" value="1"/>
</dbReference>
<keyword evidence="2 4" id="KW-0853">WD repeat</keyword>
<reference evidence="6 7" key="1">
    <citation type="journal article" date="2024" name="IMA Fungus">
        <title>IMA Genome - F19 : A genome assembly and annotation guide to empower mycologists, including annotated draft genome sequences of Ceratocystis pirilliformis, Diaporthe australafricana, Fusarium ophioides, Paecilomyces lecythidis, and Sporothrix stenoceras.</title>
        <authorList>
            <person name="Aylward J."/>
            <person name="Wilson A.M."/>
            <person name="Visagie C.M."/>
            <person name="Spraker J."/>
            <person name="Barnes I."/>
            <person name="Buitendag C."/>
            <person name="Ceriani C."/>
            <person name="Del Mar Angel L."/>
            <person name="du Plessis D."/>
            <person name="Fuchs T."/>
            <person name="Gasser K."/>
            <person name="Kramer D."/>
            <person name="Li W."/>
            <person name="Munsamy K."/>
            <person name="Piso A."/>
            <person name="Price J.L."/>
            <person name="Sonnekus B."/>
            <person name="Thomas C."/>
            <person name="van der Nest A."/>
            <person name="van Dijk A."/>
            <person name="van Heerden A."/>
            <person name="van Vuuren N."/>
            <person name="Yilmaz N."/>
            <person name="Duong T.A."/>
            <person name="van der Merwe N.A."/>
            <person name="Wingfield M.J."/>
            <person name="Wingfield B.D."/>
        </authorList>
    </citation>
    <scope>NUCLEOTIDE SEQUENCE [LARGE SCALE GENOMIC DNA]</scope>
    <source>
        <strain evidence="6 7">CMW 12675</strain>
    </source>
</reference>
<evidence type="ECO:0000313" key="7">
    <source>
        <dbReference type="Proteomes" id="UP001583280"/>
    </source>
</evidence>
<comment type="similarity">
    <text evidence="1">Belongs to the WD repeat LST8 family.</text>
</comment>
<dbReference type="Pfam" id="PF00400">
    <property type="entry name" value="WD40"/>
    <property type="match status" value="1"/>
</dbReference>
<protein>
    <recommendedName>
        <fullName evidence="8">Rik1-associated factor 1</fullName>
    </recommendedName>
</protein>
<sequence length="1165" mass="130893">MSHSPLIIDLTTDEPLAEVESLTTLTTSETKSKWSSESDVGTGPGSCSFSSEPRGEKSSISNALRLQLVSNRPDKLRYRQDQQDYQNHYGQVLQRQKQNQSLSSLPPSQRSLLQRPSALHQNRSHHSQPGALLDQSTRENYQPGLLSDDSDYDSTPRPRKRLRQDFDLRWSPIINPSSSHQNSTLGGPILRQQTINNATTASNLSSKYFYPAHKASNSLLAAQPTPINGTDTIDDGQSLDDLAHPIKREPNVPSMLRFQPLKNGHSSCILPSSLLDPDPLPQLQPESHNDGHMINTGIDTNTKISTTLPSFSPSSFQFLNSSVRDPRRKPPEIVKDLDRAVPIQSTWHQSGSWPYLPYSSRQGFLDTLTTEIPAADLQKLPPGVKFHVDFTPNEINYVLQAAHMFVSFKKPPSSKIRELSRIIHKRPSSILDLSKLEGQDALRRRGYMDIYNFLSDVNYRQTNHGNPQALSIEHDQTKGAQERYAKLSSMRFSREVEGRLGFGRSRRYLNFKNDMLTLIEDNMDVRYEWTNCAGDIATVSWLSPDTFICGTITHSDSHNQQYNKPGNLLIGSVKDMALRALPDHRISRPIVEKGENSTDAMRESQDPWLYSSVVSSAFDEDTRLTYTASFDHTVKIWRPDANPKGSIKCVATWQHAGNVNFVLPRGSLVATGMDVTNQAVRVYTIDPNGDMNKSRYRSFGNQVRPTNMSISTEEDRPKWGYLPATMQWGKGAQCRHHLLVGYSPRSFTKDESDIPQNRRNSGVVRVWDTITGNEVMLNFPLAQNVFEVAWHPSQSTFAVATSATTSIMHSESRIKTQIRIWSYAADNPNITTGTYHLKQTLDCYSADINEITIRPNSHMYSYVTAATTDGRVYVWDTARGDSPIHILHHGRSVDPLPDGSELDTGVRFTLWGSTSNRLYTGGSDGVLRVWNIRNKKPFVRNLIEVPGPLMAGAFSADFSRMVIGDASGRVFLLTNDAMDSRPSNLLTLTMPDGRTRRVRRPQPFTPHVEPLLPEGHLATRSSTEGVVRARAMLLSGQITLHPNPTIGAIQGPLYATLGLYRPDAHFEGNITLGLTDEFASKQQEILRGLPHITATEHSDTFSHLGELVRHPRNIVVNRNEIHMHLHNLHRDFSLDRLQLRAFAQLRAEGAQLELEHDFEYESDTE</sequence>
<feature type="region of interest" description="Disordered" evidence="5">
    <location>
        <begin position="93"/>
        <end position="136"/>
    </location>
</feature>
<keyword evidence="7" id="KW-1185">Reference proteome</keyword>
<dbReference type="EMBL" id="JAWDJO010000083">
    <property type="protein sequence ID" value="KAL1894833.1"/>
    <property type="molecule type" value="Genomic_DNA"/>
</dbReference>
<comment type="caution">
    <text evidence="6">The sequence shown here is derived from an EMBL/GenBank/DDBJ whole genome shotgun (WGS) entry which is preliminary data.</text>
</comment>
<keyword evidence="3" id="KW-0677">Repeat</keyword>
<feature type="compositionally biased region" description="Low complexity" evidence="5">
    <location>
        <begin position="100"/>
        <end position="117"/>
    </location>
</feature>
<feature type="region of interest" description="Disordered" evidence="5">
    <location>
        <begin position="23"/>
        <end position="61"/>
    </location>
</feature>
<dbReference type="PANTHER" id="PTHR19842:SF2">
    <property type="entry name" value="WD REPEAT PROTEIN (AFU_ORTHOLOGUE AFUA_5G04300)"/>
    <property type="match status" value="1"/>
</dbReference>
<dbReference type="InterPro" id="IPR015943">
    <property type="entry name" value="WD40/YVTN_repeat-like_dom_sf"/>
</dbReference>
<dbReference type="SUPFAM" id="SSF50978">
    <property type="entry name" value="WD40 repeat-like"/>
    <property type="match status" value="1"/>
</dbReference>